<dbReference type="OMA" id="LETWQTE"/>
<protein>
    <recommendedName>
        <fullName evidence="2">Heterokaryon incompatibility domain-containing protein</fullName>
    </recommendedName>
</protein>
<reference evidence="3 4" key="1">
    <citation type="submission" date="2016-06" db="EMBL/GenBank/DDBJ databases">
        <title>Living apart together: crosstalk between the core and supernumerary genomes in a fungal plant pathogen.</title>
        <authorList>
            <person name="Vanheule A."/>
            <person name="Audenaert K."/>
            <person name="Warris S."/>
            <person name="Van De Geest H."/>
            <person name="Schijlen E."/>
            <person name="Hofte M."/>
            <person name="De Saeger S."/>
            <person name="Haesaert G."/>
            <person name="Waalwijk C."/>
            <person name="Van Der Lee T."/>
        </authorList>
    </citation>
    <scope>NUCLEOTIDE SEQUENCE [LARGE SCALE GENOMIC DNA]</scope>
    <source>
        <strain evidence="3 4">2516</strain>
    </source>
</reference>
<dbReference type="Pfam" id="PF06985">
    <property type="entry name" value="HET"/>
    <property type="match status" value="1"/>
</dbReference>
<feature type="region of interest" description="Disordered" evidence="1">
    <location>
        <begin position="603"/>
        <end position="680"/>
    </location>
</feature>
<dbReference type="InterPro" id="IPR010730">
    <property type="entry name" value="HET"/>
</dbReference>
<accession>A0A1B8ASG7</accession>
<gene>
    <name evidence="3" type="ORF">FPOA_03885</name>
</gene>
<evidence type="ECO:0000259" key="2">
    <source>
        <dbReference type="Pfam" id="PF06985"/>
    </source>
</evidence>
<feature type="domain" description="Heterokaryon incompatibility" evidence="2">
    <location>
        <begin position="97"/>
        <end position="240"/>
    </location>
</feature>
<dbReference type="AlphaFoldDB" id="A0A1B8ASG7"/>
<dbReference type="PANTHER" id="PTHR33112:SF10">
    <property type="entry name" value="TOL"/>
    <property type="match status" value="1"/>
</dbReference>
<proteinExistence type="predicted"/>
<organism evidence="3 4">
    <name type="scientific">Fusarium poae</name>
    <dbReference type="NCBI Taxonomy" id="36050"/>
    <lineage>
        <taxon>Eukaryota</taxon>
        <taxon>Fungi</taxon>
        <taxon>Dikarya</taxon>
        <taxon>Ascomycota</taxon>
        <taxon>Pezizomycotina</taxon>
        <taxon>Sordariomycetes</taxon>
        <taxon>Hypocreomycetidae</taxon>
        <taxon>Hypocreales</taxon>
        <taxon>Nectriaceae</taxon>
        <taxon>Fusarium</taxon>
    </lineage>
</organism>
<evidence type="ECO:0000256" key="1">
    <source>
        <dbReference type="SAM" id="MobiDB-lite"/>
    </source>
</evidence>
<dbReference type="Proteomes" id="UP000091967">
    <property type="component" value="Unassembled WGS sequence"/>
</dbReference>
<feature type="compositionally biased region" description="Acidic residues" evidence="1">
    <location>
        <begin position="616"/>
        <end position="627"/>
    </location>
</feature>
<dbReference type="EMBL" id="LYXU01000002">
    <property type="protein sequence ID" value="OBS23336.1"/>
    <property type="molecule type" value="Genomic_DNA"/>
</dbReference>
<evidence type="ECO:0000313" key="4">
    <source>
        <dbReference type="Proteomes" id="UP000091967"/>
    </source>
</evidence>
<sequence>MPHIPVQPVGCLDKKEQAIRAEETAEDTNEHENTKELVISWLARCIHNLDGKHDICNQGDNDYTPLRLLDVRHALENNIVLLVCRNEEDDTFEGVEYATLSYCRGPHAAEQNPMLVTQNLETWQTEGLSWDCLPKTFQDALKIASWLGLNWIWIDSMCIIQDSRSDWKFETKVMDEIYAGAKVNISADIGEDSQAGCFMQRQKTNVTSQVPEEECIGIADHTSEWVNSAPSLTRAWIHRERQSSRRIIHCTAKGMIWECCALDNAGFASGTIPRGSPFVKAFNGETKFQIQIAKASGRNLRSSKRRERLHMLWNSTCQDFANKAVSQASDLPYLLWGMAFQFHTLFNGEEFACGHWRSNLAESLTWWIPGVKPEHEEYLAPSWSWLSAGCPVQLPQLNPKRHKRAVVDILSISRAYESRPDNGFGKHAPGSSVSVHGFLRKLRFDHSGNEEGVITLSVVEEDEHGNPRIRRIGPSTNLNVDPAFRMSMDRYEKLPSLGLECYALFTTLQESANDEIECQRHLACILLEYGSVEHNGHYQYHTYKRIGTMDNISDLYSLKLRYQVAPTATIPEAAVLQDDIWALLSQYLSYNRRSVIRKFRKSGVPDESGYSTVEVSETDDSEWEEELWTSRPQRAVNVNENEEQTEVQSVSSEMFDESTGLPDDLSTTSEQEQVDDEAQRHHPELVDLRDIITRIHNHPSSGVTPITAAEDKEEVSHNLQQILSFESETVAYGVNIQEDPGAILYQFDDLLRICQKKYNVVPWLKQLESSVFIIA</sequence>
<evidence type="ECO:0000313" key="3">
    <source>
        <dbReference type="EMBL" id="OBS23336.1"/>
    </source>
</evidence>
<comment type="caution">
    <text evidence="3">The sequence shown here is derived from an EMBL/GenBank/DDBJ whole genome shotgun (WGS) entry which is preliminary data.</text>
</comment>
<dbReference type="PANTHER" id="PTHR33112">
    <property type="entry name" value="DOMAIN PROTEIN, PUTATIVE-RELATED"/>
    <property type="match status" value="1"/>
</dbReference>
<name>A0A1B8ASG7_FUSPO</name>
<keyword evidence="4" id="KW-1185">Reference proteome</keyword>